<gene>
    <name evidence="1" type="ORF">MgSA37_00081</name>
</gene>
<dbReference type="GO" id="GO:0043831">
    <property type="term" value="F:thiosulfate dehydrogenase (quinone) activity"/>
    <property type="evidence" value="ECO:0007669"/>
    <property type="project" value="UniProtKB-EC"/>
</dbReference>
<proteinExistence type="predicted"/>
<dbReference type="EMBL" id="AP017313">
    <property type="protein sequence ID" value="BAU51932.1"/>
    <property type="molecule type" value="Genomic_DNA"/>
</dbReference>
<evidence type="ECO:0000313" key="2">
    <source>
        <dbReference type="Proteomes" id="UP000218263"/>
    </source>
</evidence>
<evidence type="ECO:0000313" key="1">
    <source>
        <dbReference type="EMBL" id="BAU51932.1"/>
    </source>
</evidence>
<sequence>MNEIIAFFLLRAGLGLNILLHGLVRLKNGRVLFLNALAREFEGSGLPPLTIKTAGLALPYLETGIGLLLVCGLETQGVLIAGCLLMFLLLAGKSLVSDWVTVTFQMIYILVYCILLFYLQFNRISADIFFALKP</sequence>
<dbReference type="KEGG" id="mgot:MgSA37_00081"/>
<accession>A0A110B295</accession>
<dbReference type="Proteomes" id="UP000218263">
    <property type="component" value="Chromosome"/>
</dbReference>
<protein>
    <submittedName>
        <fullName evidence="1">Uncharacterized protein</fullName>
    </submittedName>
</protein>
<keyword evidence="2" id="KW-1185">Reference proteome</keyword>
<dbReference type="AlphaFoldDB" id="A0A110B295"/>
<name>A0A110B295_9SPHI</name>
<dbReference type="OrthoDB" id="798646at2"/>
<organism evidence="1 2">
    <name type="scientific">Mucilaginibacter gotjawali</name>
    <dbReference type="NCBI Taxonomy" id="1550579"/>
    <lineage>
        <taxon>Bacteria</taxon>
        <taxon>Pseudomonadati</taxon>
        <taxon>Bacteroidota</taxon>
        <taxon>Sphingobacteriia</taxon>
        <taxon>Sphingobacteriales</taxon>
        <taxon>Sphingobacteriaceae</taxon>
        <taxon>Mucilaginibacter</taxon>
    </lineage>
</organism>
<dbReference type="RefSeq" id="WP_096349308.1">
    <property type="nucleotide sequence ID" value="NZ_AP017313.1"/>
</dbReference>
<reference evidence="1 2" key="1">
    <citation type="submission" date="2015-12" db="EMBL/GenBank/DDBJ databases">
        <title>Genome sequence of Mucilaginibacter gotjawali.</title>
        <authorList>
            <person name="Lee J.S."/>
            <person name="Lee K.C."/>
            <person name="Kim K.K."/>
            <person name="Lee B.W."/>
        </authorList>
    </citation>
    <scope>NUCLEOTIDE SEQUENCE [LARGE SCALE GENOMIC DNA]</scope>
    <source>
        <strain evidence="1 2">SA3-7</strain>
    </source>
</reference>